<dbReference type="GO" id="GO:0006397">
    <property type="term" value="P:mRNA processing"/>
    <property type="evidence" value="ECO:0007669"/>
    <property type="project" value="UniProtKB-KW"/>
</dbReference>
<dbReference type="InterPro" id="IPR002483">
    <property type="entry name" value="PWI_dom"/>
</dbReference>
<sequence length="719" mass="84039">MSGGFFRGTSADQDTRFSNKQAKLLKSQKFPPELDNLIDTTKVKMDVIHPWIAKRATEVLGFEDEVLINFVYGLLEGKQVDGKKIQIQLTGFMEKNTGKFMKELWGLLLSAQKNASGVPQQFLDAKEEEIKKNKLETDRITQEIQKRREGGGWEPEQDRAKKMDSVAESLKIVNADVDANLKRSSIRSASPDPRNDVEVGRRHISQRNRRSIQSPVRSNSKSISKSRSHSEEWHGSRSPSVSPRRRRYSRERLYRSPTKRSFSPQRIPRYSSRRRSPYFNRSSRAHPRFRSRSPVRRRSHDRRRSPRRRYRSPPSAHYRSSSPQRSPVHSPLRRRSPVHSPLRRRSPGHSPLRRRSPVHSPLRRRLPVHSPLRRRSPGCRRTPTRYMSPSPLPWKSPDSPSHMSPGHSPQSPPTRRKLDPIVSPRHRNRNHSPLKRTRRSLSRDAYFNDSERNSKKSRDNYIYERSPASARRPSARQPISLRSPQLDRENEASCVESLENQMRKKSPIYTVEESISPEQGASHRNSRQKKQHSPLSSHSTGEEFNFDDTERRHQKDVKHSSGMKKNIKIIYNNKERSIDSDSGEDTMQRQKLECKDSKILGYQKQARDKDDSFDSKSDIKEAKRKRKEERRLHREERRRKREERHQRRKEEYHAAKKAKPIDSVEIPSDEEEIGNIADGSNVDIRITNDNREDAESQQKRLEIELREKALASLRAMKRL</sequence>
<feature type="compositionally biased region" description="Basic residues" evidence="2">
    <location>
        <begin position="283"/>
        <end position="311"/>
    </location>
</feature>
<dbReference type="InterPro" id="IPR036483">
    <property type="entry name" value="PWI_dom_sf"/>
</dbReference>
<feature type="region of interest" description="Disordered" evidence="2">
    <location>
        <begin position="134"/>
        <end position="164"/>
    </location>
</feature>
<organism evidence="4 5">
    <name type="scientific">Zostera marina</name>
    <name type="common">Eelgrass</name>
    <dbReference type="NCBI Taxonomy" id="29655"/>
    <lineage>
        <taxon>Eukaryota</taxon>
        <taxon>Viridiplantae</taxon>
        <taxon>Streptophyta</taxon>
        <taxon>Embryophyta</taxon>
        <taxon>Tracheophyta</taxon>
        <taxon>Spermatophyta</taxon>
        <taxon>Magnoliopsida</taxon>
        <taxon>Liliopsida</taxon>
        <taxon>Zosteraceae</taxon>
        <taxon>Zostera</taxon>
    </lineage>
</organism>
<feature type="compositionally biased region" description="Low complexity" evidence="2">
    <location>
        <begin position="214"/>
        <end position="225"/>
    </location>
</feature>
<dbReference type="EMBL" id="LFYR01001978">
    <property type="protein sequence ID" value="KMZ58101.1"/>
    <property type="molecule type" value="Genomic_DNA"/>
</dbReference>
<feature type="compositionally biased region" description="Basic and acidic residues" evidence="2">
    <location>
        <begin position="643"/>
        <end position="662"/>
    </location>
</feature>
<evidence type="ECO:0000256" key="2">
    <source>
        <dbReference type="SAM" id="MobiDB-lite"/>
    </source>
</evidence>
<dbReference type="Gene3D" id="1.20.1390.10">
    <property type="entry name" value="PWI domain"/>
    <property type="match status" value="1"/>
</dbReference>
<keyword evidence="1" id="KW-0507">mRNA processing</keyword>
<dbReference type="InterPro" id="IPR052225">
    <property type="entry name" value="Ser/Arg_repetitive_matrix"/>
</dbReference>
<evidence type="ECO:0000313" key="5">
    <source>
        <dbReference type="Proteomes" id="UP000036987"/>
    </source>
</evidence>
<feature type="region of interest" description="Disordered" evidence="2">
    <location>
        <begin position="596"/>
        <end position="696"/>
    </location>
</feature>
<feature type="region of interest" description="Disordered" evidence="2">
    <location>
        <begin position="183"/>
        <end position="569"/>
    </location>
</feature>
<feature type="compositionally biased region" description="Basic and acidic residues" evidence="2">
    <location>
        <begin position="449"/>
        <end position="462"/>
    </location>
</feature>
<feature type="compositionally biased region" description="Basic and acidic residues" evidence="2">
    <location>
        <begin position="686"/>
        <end position="696"/>
    </location>
</feature>
<reference evidence="5" key="1">
    <citation type="journal article" date="2016" name="Nature">
        <title>The genome of the seagrass Zostera marina reveals angiosperm adaptation to the sea.</title>
        <authorList>
            <person name="Olsen J.L."/>
            <person name="Rouze P."/>
            <person name="Verhelst B."/>
            <person name="Lin Y.-C."/>
            <person name="Bayer T."/>
            <person name="Collen J."/>
            <person name="Dattolo E."/>
            <person name="De Paoli E."/>
            <person name="Dittami S."/>
            <person name="Maumus F."/>
            <person name="Michel G."/>
            <person name="Kersting A."/>
            <person name="Lauritano C."/>
            <person name="Lohaus R."/>
            <person name="Toepel M."/>
            <person name="Tonon T."/>
            <person name="Vanneste K."/>
            <person name="Amirebrahimi M."/>
            <person name="Brakel J."/>
            <person name="Bostroem C."/>
            <person name="Chovatia M."/>
            <person name="Grimwood J."/>
            <person name="Jenkins J.W."/>
            <person name="Jueterbock A."/>
            <person name="Mraz A."/>
            <person name="Stam W.T."/>
            <person name="Tice H."/>
            <person name="Bornberg-Bauer E."/>
            <person name="Green P.J."/>
            <person name="Pearson G.A."/>
            <person name="Procaccini G."/>
            <person name="Duarte C.M."/>
            <person name="Schmutz J."/>
            <person name="Reusch T.B.H."/>
            <person name="Van de Peer Y."/>
        </authorList>
    </citation>
    <scope>NUCLEOTIDE SEQUENCE [LARGE SCALE GENOMIC DNA]</scope>
    <source>
        <strain evidence="5">cv. Finnish</strain>
    </source>
</reference>
<dbReference type="PANTHER" id="PTHR23148:SF0">
    <property type="entry name" value="SERINE_ARGININE REPETITIVE MATRIX PROTEIN 1"/>
    <property type="match status" value="1"/>
</dbReference>
<evidence type="ECO:0000313" key="4">
    <source>
        <dbReference type="EMBL" id="KMZ58101.1"/>
    </source>
</evidence>
<feature type="compositionally biased region" description="Basic residues" evidence="2">
    <location>
        <begin position="424"/>
        <end position="440"/>
    </location>
</feature>
<name>A0A0K9NMZ1_ZOSMR</name>
<dbReference type="Proteomes" id="UP000036987">
    <property type="component" value="Unassembled WGS sequence"/>
</dbReference>
<dbReference type="Pfam" id="PF01480">
    <property type="entry name" value="PWI"/>
    <property type="match status" value="1"/>
</dbReference>
<dbReference type="PROSITE" id="PS51025">
    <property type="entry name" value="PWI"/>
    <property type="match status" value="1"/>
</dbReference>
<protein>
    <recommendedName>
        <fullName evidence="3">PWI domain-containing protein</fullName>
    </recommendedName>
</protein>
<proteinExistence type="predicted"/>
<dbReference type="SMART" id="SM00311">
    <property type="entry name" value="PWI"/>
    <property type="match status" value="1"/>
</dbReference>
<feature type="compositionally biased region" description="Basic and acidic residues" evidence="2">
    <location>
        <begin position="548"/>
        <end position="559"/>
    </location>
</feature>
<dbReference type="OMA" id="SPMRDRG"/>
<feature type="domain" description="PWI" evidence="3">
    <location>
        <begin position="27"/>
        <end position="125"/>
    </location>
</feature>
<dbReference type="PANTHER" id="PTHR23148">
    <property type="entry name" value="SERINE/ARGININE REGULATED NUCLEAR MATRIX PROTEIN"/>
    <property type="match status" value="1"/>
</dbReference>
<dbReference type="STRING" id="29655.A0A0K9NMZ1"/>
<dbReference type="OrthoDB" id="163257at2759"/>
<evidence type="ECO:0000259" key="3">
    <source>
        <dbReference type="PROSITE" id="PS51025"/>
    </source>
</evidence>
<feature type="compositionally biased region" description="Low complexity" evidence="2">
    <location>
        <begin position="312"/>
        <end position="323"/>
    </location>
</feature>
<keyword evidence="5" id="KW-1185">Reference proteome</keyword>
<gene>
    <name evidence="4" type="ORF">ZOSMA_7G01320</name>
</gene>
<dbReference type="SUPFAM" id="SSF101233">
    <property type="entry name" value="PWI domain"/>
    <property type="match status" value="1"/>
</dbReference>
<feature type="compositionally biased region" description="Basic residues" evidence="2">
    <location>
        <begin position="331"/>
        <end position="378"/>
    </location>
</feature>
<comment type="caution">
    <text evidence="4">The sequence shown here is derived from an EMBL/GenBank/DDBJ whole genome shotgun (WGS) entry which is preliminary data.</text>
</comment>
<feature type="compositionally biased region" description="Low complexity" evidence="2">
    <location>
        <begin position="465"/>
        <end position="478"/>
    </location>
</feature>
<dbReference type="AlphaFoldDB" id="A0A0K9NMZ1"/>
<dbReference type="GO" id="GO:0048024">
    <property type="term" value="P:regulation of mRNA splicing, via spliceosome"/>
    <property type="evidence" value="ECO:0000318"/>
    <property type="project" value="GO_Central"/>
</dbReference>
<accession>A0A0K9NMZ1</accession>
<dbReference type="GO" id="GO:0003723">
    <property type="term" value="F:RNA binding"/>
    <property type="evidence" value="ECO:0000318"/>
    <property type="project" value="GO_Central"/>
</dbReference>
<feature type="compositionally biased region" description="Basic and acidic residues" evidence="2">
    <location>
        <begin position="605"/>
        <end position="621"/>
    </location>
</feature>
<evidence type="ECO:0000256" key="1">
    <source>
        <dbReference type="ARBA" id="ARBA00022664"/>
    </source>
</evidence>
<dbReference type="GO" id="GO:0005681">
    <property type="term" value="C:spliceosomal complex"/>
    <property type="evidence" value="ECO:0000318"/>
    <property type="project" value="GO_Central"/>
</dbReference>